<evidence type="ECO:0000256" key="5">
    <source>
        <dbReference type="SAM" id="Phobius"/>
    </source>
</evidence>
<accession>A0ABU3GP12</accession>
<evidence type="ECO:0000256" key="3">
    <source>
        <dbReference type="ARBA" id="ARBA00022989"/>
    </source>
</evidence>
<proteinExistence type="predicted"/>
<dbReference type="InterPro" id="IPR035952">
    <property type="entry name" value="Rhomboid-like_sf"/>
</dbReference>
<dbReference type="GO" id="GO:0006508">
    <property type="term" value="P:proteolysis"/>
    <property type="evidence" value="ECO:0007669"/>
    <property type="project" value="UniProtKB-KW"/>
</dbReference>
<reference evidence="8" key="1">
    <citation type="submission" date="2023-07" db="EMBL/GenBank/DDBJ databases">
        <title>Functional and genomic diversity of the sorghum phyllosphere microbiome.</title>
        <authorList>
            <person name="Shade A."/>
        </authorList>
    </citation>
    <scope>NUCLEOTIDE SEQUENCE [LARGE SCALE GENOMIC DNA]</scope>
    <source>
        <strain evidence="8">SORGH_AS_0422</strain>
    </source>
</reference>
<dbReference type="RefSeq" id="WP_311947119.1">
    <property type="nucleotide sequence ID" value="NZ_JAVLVU010000001.1"/>
</dbReference>
<protein>
    <submittedName>
        <fullName evidence="7">Membrane associated rhomboid family serine protease</fullName>
    </submittedName>
</protein>
<dbReference type="InterPro" id="IPR022764">
    <property type="entry name" value="Peptidase_S54_rhomboid_dom"/>
</dbReference>
<feature type="transmembrane region" description="Helical" evidence="5">
    <location>
        <begin position="9"/>
        <end position="30"/>
    </location>
</feature>
<evidence type="ECO:0000256" key="2">
    <source>
        <dbReference type="ARBA" id="ARBA00022692"/>
    </source>
</evidence>
<evidence type="ECO:0000256" key="1">
    <source>
        <dbReference type="ARBA" id="ARBA00004141"/>
    </source>
</evidence>
<dbReference type="Proteomes" id="UP001258315">
    <property type="component" value="Unassembled WGS sequence"/>
</dbReference>
<gene>
    <name evidence="7" type="ORF">QE417_000333</name>
</gene>
<sequence>MIRTIKQAFLLAPACYFLMALITIITIWGIKNKQVFFHLLLHPGSIVGLKEHYRLVTGDFVHNDLAHLAINQMMLFTFGTRLEEYLIDNGTWHDHIYSYLCLQLSYGRPYLNDQALEGKFLFKCWCIRKYRRLYAGLCDDTT</sequence>
<dbReference type="GO" id="GO:0008233">
    <property type="term" value="F:peptidase activity"/>
    <property type="evidence" value="ECO:0007669"/>
    <property type="project" value="UniProtKB-KW"/>
</dbReference>
<keyword evidence="8" id="KW-1185">Reference proteome</keyword>
<dbReference type="Gene3D" id="1.20.1540.10">
    <property type="entry name" value="Rhomboid-like"/>
    <property type="match status" value="1"/>
</dbReference>
<comment type="caution">
    <text evidence="7">The sequence shown here is derived from an EMBL/GenBank/DDBJ whole genome shotgun (WGS) entry which is preliminary data.</text>
</comment>
<evidence type="ECO:0000313" key="8">
    <source>
        <dbReference type="Proteomes" id="UP001258315"/>
    </source>
</evidence>
<evidence type="ECO:0000313" key="7">
    <source>
        <dbReference type="EMBL" id="MDT3401261.1"/>
    </source>
</evidence>
<evidence type="ECO:0000259" key="6">
    <source>
        <dbReference type="Pfam" id="PF01694"/>
    </source>
</evidence>
<feature type="domain" description="Peptidase S54 rhomboid" evidence="6">
    <location>
        <begin position="51"/>
        <end position="86"/>
    </location>
</feature>
<keyword evidence="4 5" id="KW-0472">Membrane</keyword>
<dbReference type="Pfam" id="PF01694">
    <property type="entry name" value="Rhomboid"/>
    <property type="match status" value="1"/>
</dbReference>
<evidence type="ECO:0000256" key="4">
    <source>
        <dbReference type="ARBA" id="ARBA00023136"/>
    </source>
</evidence>
<dbReference type="EMBL" id="JAVLVU010000001">
    <property type="protein sequence ID" value="MDT3401261.1"/>
    <property type="molecule type" value="Genomic_DNA"/>
</dbReference>
<keyword evidence="7" id="KW-0645">Protease</keyword>
<comment type="subcellular location">
    <subcellularLocation>
        <location evidence="1">Membrane</location>
        <topology evidence="1">Multi-pass membrane protein</topology>
    </subcellularLocation>
</comment>
<dbReference type="SUPFAM" id="SSF144091">
    <property type="entry name" value="Rhomboid-like"/>
    <property type="match status" value="1"/>
</dbReference>
<keyword evidence="3 5" id="KW-1133">Transmembrane helix</keyword>
<name>A0ABU3GP12_9SPHI</name>
<organism evidence="7 8">
    <name type="scientific">Mucilaginibacter terrae</name>
    <dbReference type="NCBI Taxonomy" id="1955052"/>
    <lineage>
        <taxon>Bacteria</taxon>
        <taxon>Pseudomonadati</taxon>
        <taxon>Bacteroidota</taxon>
        <taxon>Sphingobacteriia</taxon>
        <taxon>Sphingobacteriales</taxon>
        <taxon>Sphingobacteriaceae</taxon>
        <taxon>Mucilaginibacter</taxon>
    </lineage>
</organism>
<keyword evidence="2 5" id="KW-0812">Transmembrane</keyword>
<keyword evidence="7" id="KW-0378">Hydrolase</keyword>